<feature type="transmembrane region" description="Helical" evidence="2">
    <location>
        <begin position="235"/>
        <end position="255"/>
    </location>
</feature>
<comment type="caution">
    <text evidence="4">The sequence shown here is derived from an EMBL/GenBank/DDBJ whole genome shotgun (WGS) entry which is preliminary data.</text>
</comment>
<dbReference type="PANTHER" id="PTHR34502">
    <property type="entry name" value="DUF6594 DOMAIN-CONTAINING PROTEIN-RELATED"/>
    <property type="match status" value="1"/>
</dbReference>
<dbReference type="EMBL" id="RZGK01000003">
    <property type="protein sequence ID" value="KAF9700321.1"/>
    <property type="molecule type" value="Genomic_DNA"/>
</dbReference>
<feature type="compositionally biased region" description="Polar residues" evidence="1">
    <location>
        <begin position="1"/>
        <end position="21"/>
    </location>
</feature>
<feature type="domain" description="DUF6594" evidence="3">
    <location>
        <begin position="30"/>
        <end position="299"/>
    </location>
</feature>
<evidence type="ECO:0000256" key="1">
    <source>
        <dbReference type="SAM" id="MobiDB-lite"/>
    </source>
</evidence>
<dbReference type="AlphaFoldDB" id="A0A8H7JB37"/>
<keyword evidence="2" id="KW-0812">Transmembrane</keyword>
<keyword evidence="5" id="KW-1185">Reference proteome</keyword>
<evidence type="ECO:0000313" key="4">
    <source>
        <dbReference type="EMBL" id="KAF9700321.1"/>
    </source>
</evidence>
<evidence type="ECO:0000256" key="2">
    <source>
        <dbReference type="SAM" id="Phobius"/>
    </source>
</evidence>
<dbReference type="Pfam" id="PF20237">
    <property type="entry name" value="DUF6594"/>
    <property type="match status" value="1"/>
</dbReference>
<feature type="region of interest" description="Disordered" evidence="1">
    <location>
        <begin position="1"/>
        <end position="25"/>
    </location>
</feature>
<dbReference type="InterPro" id="IPR046529">
    <property type="entry name" value="DUF6594"/>
</dbReference>
<reference evidence="4" key="1">
    <citation type="submission" date="2018-12" db="EMBL/GenBank/DDBJ databases">
        <authorList>
            <person name="Syme R.A."/>
            <person name="Farfan-Caceres L."/>
            <person name="Lichtenzveig J."/>
        </authorList>
    </citation>
    <scope>NUCLEOTIDE SEQUENCE</scope>
    <source>
        <strain evidence="4">Al4</strain>
    </source>
</reference>
<evidence type="ECO:0000313" key="5">
    <source>
        <dbReference type="Proteomes" id="UP000651452"/>
    </source>
</evidence>
<proteinExistence type="predicted"/>
<sequence>MSLPISESKSQKPQNGANVTDLTERSRDGYPSLAGLMRSCPDYAIFRRFGELNLLHLLRLQSELQDMENELQKIREEDTYSNDPIRMCYATDFCAMRDNEEVGDSEQYEQIVRIGVKLKEYNQALILASQVQRVVQPTNRELNQLVDWLSRPKGENGFLVGEEAKVWQCEDVSEYVTLFPRELEDDAFTSLLSGRLLDLYHKAFGHRRQKKYGTGARDVEVRKYSAERIGKASNIVVAAISSLLPTLVILALYFVKRMIVRIGLVIMSTAVFSIALAWFTDARKVEIFSATAAFAAVEVVFIGSSNSTE</sequence>
<dbReference type="OrthoDB" id="5342093at2759"/>
<feature type="transmembrane region" description="Helical" evidence="2">
    <location>
        <begin position="262"/>
        <end position="279"/>
    </location>
</feature>
<reference evidence="4" key="2">
    <citation type="submission" date="2020-09" db="EMBL/GenBank/DDBJ databases">
        <title>Reference genome assembly for Australian Ascochyta lentis isolate Al4.</title>
        <authorList>
            <person name="Lee R.C."/>
            <person name="Farfan-Caceres L.M."/>
            <person name="Debler J.W."/>
            <person name="Williams A.H."/>
            <person name="Henares B.M."/>
        </authorList>
    </citation>
    <scope>NUCLEOTIDE SEQUENCE</scope>
    <source>
        <strain evidence="4">Al4</strain>
    </source>
</reference>
<organism evidence="4 5">
    <name type="scientific">Ascochyta lentis</name>
    <dbReference type="NCBI Taxonomy" id="205686"/>
    <lineage>
        <taxon>Eukaryota</taxon>
        <taxon>Fungi</taxon>
        <taxon>Dikarya</taxon>
        <taxon>Ascomycota</taxon>
        <taxon>Pezizomycotina</taxon>
        <taxon>Dothideomycetes</taxon>
        <taxon>Pleosporomycetidae</taxon>
        <taxon>Pleosporales</taxon>
        <taxon>Pleosporineae</taxon>
        <taxon>Didymellaceae</taxon>
        <taxon>Ascochyta</taxon>
    </lineage>
</organism>
<keyword evidence="2" id="KW-0472">Membrane</keyword>
<accession>A0A8H7JB37</accession>
<evidence type="ECO:0000259" key="3">
    <source>
        <dbReference type="Pfam" id="PF20237"/>
    </source>
</evidence>
<name>A0A8H7JB37_9PLEO</name>
<keyword evidence="2" id="KW-1133">Transmembrane helix</keyword>
<dbReference type="PANTHER" id="PTHR34502:SF5">
    <property type="entry name" value="DUF6594 DOMAIN-CONTAINING PROTEIN"/>
    <property type="match status" value="1"/>
</dbReference>
<protein>
    <recommendedName>
        <fullName evidence="3">DUF6594 domain-containing protein</fullName>
    </recommendedName>
</protein>
<dbReference type="Proteomes" id="UP000651452">
    <property type="component" value="Unassembled WGS sequence"/>
</dbReference>
<gene>
    <name evidence="4" type="ORF">EKO04_001864</name>
</gene>
<feature type="transmembrane region" description="Helical" evidence="2">
    <location>
        <begin position="285"/>
        <end position="303"/>
    </location>
</feature>